<protein>
    <recommendedName>
        <fullName evidence="1">Transcriptional regulator SbtR-like C-terminal domain-containing protein</fullName>
    </recommendedName>
</protein>
<proteinExistence type="predicted"/>
<name>A0ABU4V9L9_9PSEU</name>
<dbReference type="EMBL" id="JAXAVU010000016">
    <property type="protein sequence ID" value="MDX8148496.1"/>
    <property type="molecule type" value="Genomic_DNA"/>
</dbReference>
<dbReference type="Gene3D" id="1.10.357.10">
    <property type="entry name" value="Tetracycline Repressor, domain 2"/>
    <property type="match status" value="1"/>
</dbReference>
<dbReference type="RefSeq" id="WP_319980489.1">
    <property type="nucleotide sequence ID" value="NZ_JAXAVU010000016.1"/>
</dbReference>
<keyword evidence="3" id="KW-1185">Reference proteome</keyword>
<gene>
    <name evidence="2" type="ORF">SK854_40725</name>
</gene>
<accession>A0ABU4V9L9</accession>
<reference evidence="2 3" key="1">
    <citation type="submission" date="2023-11" db="EMBL/GenBank/DDBJ databases">
        <title>Lentzea sokolovensis, sp. nov., Lentzea kristufkii, sp. nov., and Lentzea miocenensis, sp. nov., rare actinobacteria from Sokolov Coal Basin, Miocene lacustrine sediment, Czech Republic.</title>
        <authorList>
            <person name="Lara A."/>
            <person name="Kotroba L."/>
            <person name="Nouioui I."/>
            <person name="Neumann-Schaal M."/>
            <person name="Mast Y."/>
            <person name="Chronakova A."/>
        </authorList>
    </citation>
    <scope>NUCLEOTIDE SEQUENCE [LARGE SCALE GENOMIC DNA]</scope>
    <source>
        <strain evidence="2 3">BCCO 10_0061</strain>
    </source>
</reference>
<sequence>MDFGTGEQRRAIEAGQVRADLTGEDVFTLMNAAAWTGNHGTAGQADQLAGLTVRGFSPPARTAPAPR</sequence>
<dbReference type="Proteomes" id="UP001285352">
    <property type="component" value="Unassembled WGS sequence"/>
</dbReference>
<comment type="caution">
    <text evidence="2">The sequence shown here is derived from an EMBL/GenBank/DDBJ whole genome shotgun (WGS) entry which is preliminary data.</text>
</comment>
<dbReference type="Pfam" id="PF21597">
    <property type="entry name" value="TetR_C_43"/>
    <property type="match status" value="1"/>
</dbReference>
<organism evidence="2 3">
    <name type="scientific">Lentzea sokolovensis</name>
    <dbReference type="NCBI Taxonomy" id="3095429"/>
    <lineage>
        <taxon>Bacteria</taxon>
        <taxon>Bacillati</taxon>
        <taxon>Actinomycetota</taxon>
        <taxon>Actinomycetes</taxon>
        <taxon>Pseudonocardiales</taxon>
        <taxon>Pseudonocardiaceae</taxon>
        <taxon>Lentzea</taxon>
    </lineage>
</organism>
<dbReference type="InterPro" id="IPR049445">
    <property type="entry name" value="TetR_SbtR-like_C"/>
</dbReference>
<evidence type="ECO:0000259" key="1">
    <source>
        <dbReference type="Pfam" id="PF21597"/>
    </source>
</evidence>
<evidence type="ECO:0000313" key="2">
    <source>
        <dbReference type="EMBL" id="MDX8148496.1"/>
    </source>
</evidence>
<feature type="domain" description="Transcriptional regulator SbtR-like C-terminal" evidence="1">
    <location>
        <begin position="9"/>
        <end position="57"/>
    </location>
</feature>
<evidence type="ECO:0000313" key="3">
    <source>
        <dbReference type="Proteomes" id="UP001285352"/>
    </source>
</evidence>